<evidence type="ECO:0000313" key="2">
    <source>
        <dbReference type="Proteomes" id="UP000425128"/>
    </source>
</evidence>
<proteinExistence type="predicted"/>
<name>A0A650BYT8_9ADEN</name>
<sequence length="139" mass="16322">MYYFHLRVTLMEPNLAVFHDLKLTVINAWESLTVEMLSHYSVDYLFRLEEFAGVYSASIFLPTHKVDWTFLKRAVALLRECIWRRFECTQVPRGVASIYAVRNTWTPSTNRVARHFVKRGALVGMQPCLHECTYERDAC</sequence>
<reference evidence="1 2" key="1">
    <citation type="journal article" date="2019" name="Viruses">
        <title>Fowl Adenovirus (FAdV) Recombination with Intertypic Crossovers in Genomes of FAdV-D and FAdV-E, Displaying Hybrid Serological Phenotypes.</title>
        <authorList>
            <person name="Schachner A."/>
            <person name="Gonzalez G."/>
            <person name="Endler L."/>
            <person name="Ito K."/>
            <person name="Hess M."/>
        </authorList>
    </citation>
    <scope>NUCLEOTIDE SEQUENCE [LARGE SCALE GENOMIC DNA]</scope>
    <source>
        <strain evidence="1 2">OTE</strain>
    </source>
</reference>
<dbReference type="Proteomes" id="UP000425128">
    <property type="component" value="Segment"/>
</dbReference>
<evidence type="ECO:0000313" key="1">
    <source>
        <dbReference type="EMBL" id="QGQ62277.1"/>
    </source>
</evidence>
<protein>
    <submittedName>
        <fullName evidence="1">ORF16</fullName>
    </submittedName>
</protein>
<accession>A0A650BYT8</accession>
<dbReference type="EMBL" id="MK572847">
    <property type="protein sequence ID" value="QGQ62277.1"/>
    <property type="molecule type" value="Genomic_DNA"/>
</dbReference>
<organism evidence="1 2">
    <name type="scientific">Fowl aviadenovirus A</name>
    <dbReference type="NCBI Taxonomy" id="190061"/>
    <lineage>
        <taxon>Viruses</taxon>
        <taxon>Varidnaviria</taxon>
        <taxon>Bamfordvirae</taxon>
        <taxon>Preplasmiviricota</taxon>
        <taxon>Polisuviricotina</taxon>
        <taxon>Pharingeaviricetes</taxon>
        <taxon>Rowavirales</taxon>
        <taxon>Adenoviridae</taxon>
        <taxon>Aviadenovirus</taxon>
        <taxon>Aviadenovirus ventriculi</taxon>
    </lineage>
</organism>